<gene>
    <name evidence="3" type="ORF">ATK86_6416</name>
</gene>
<evidence type="ECO:0000313" key="4">
    <source>
        <dbReference type="Proteomes" id="UP000233766"/>
    </source>
</evidence>
<name>A0A2N3VJZ4_9NOCA</name>
<dbReference type="PANTHER" id="PTHR47894">
    <property type="entry name" value="HTH-TYPE TRANSCRIPTIONAL REGULATOR GADX"/>
    <property type="match status" value="1"/>
</dbReference>
<keyword evidence="4" id="KW-1185">Reference proteome</keyword>
<dbReference type="GO" id="GO:0003700">
    <property type="term" value="F:DNA-binding transcription factor activity"/>
    <property type="evidence" value="ECO:0007669"/>
    <property type="project" value="TreeGrafter"/>
</dbReference>
<dbReference type="OrthoDB" id="5241536at2"/>
<organism evidence="3 4">
    <name type="scientific">Nocardia fluminea</name>
    <dbReference type="NCBI Taxonomy" id="134984"/>
    <lineage>
        <taxon>Bacteria</taxon>
        <taxon>Bacillati</taxon>
        <taxon>Actinomycetota</taxon>
        <taxon>Actinomycetes</taxon>
        <taxon>Mycobacteriales</taxon>
        <taxon>Nocardiaceae</taxon>
        <taxon>Nocardia</taxon>
    </lineage>
</organism>
<dbReference type="InterPro" id="IPR032687">
    <property type="entry name" value="AraC-type_N"/>
</dbReference>
<keyword evidence="1" id="KW-0238">DNA-binding</keyword>
<dbReference type="Proteomes" id="UP000233766">
    <property type="component" value="Unassembled WGS sequence"/>
</dbReference>
<dbReference type="AlphaFoldDB" id="A0A2N3VJZ4"/>
<dbReference type="RefSeq" id="WP_101467572.1">
    <property type="nucleotide sequence ID" value="NZ_PJMW01000002.1"/>
</dbReference>
<dbReference type="Pfam" id="PF12625">
    <property type="entry name" value="Arabinose_bd"/>
    <property type="match status" value="1"/>
</dbReference>
<proteinExistence type="predicted"/>
<dbReference type="GO" id="GO:0000976">
    <property type="term" value="F:transcription cis-regulatory region binding"/>
    <property type="evidence" value="ECO:0007669"/>
    <property type="project" value="TreeGrafter"/>
</dbReference>
<dbReference type="EMBL" id="PJMW01000002">
    <property type="protein sequence ID" value="PKV81939.1"/>
    <property type="molecule type" value="Genomic_DNA"/>
</dbReference>
<protein>
    <submittedName>
        <fullName evidence="3">AraC family transcriptional regulator</fullName>
    </submittedName>
</protein>
<feature type="domain" description="HTH-type transcriptional regulator AraC-type N-terminal" evidence="2">
    <location>
        <begin position="21"/>
        <end position="204"/>
    </location>
</feature>
<dbReference type="PANTHER" id="PTHR47894:SF4">
    <property type="entry name" value="HTH-TYPE TRANSCRIPTIONAL REGULATOR GADX"/>
    <property type="match status" value="1"/>
</dbReference>
<comment type="caution">
    <text evidence="3">The sequence shown here is derived from an EMBL/GenBank/DDBJ whole genome shotgun (WGS) entry which is preliminary data.</text>
</comment>
<sequence>MAAVVRAAALQGFDELVGELGADPIELRRRRGVSIDADPEDMIALDPLAQLLEDAATRLDCPDFGLRLAARQDSRSLGVVALIVQNAATLAQAVTDGSRYLLAHSSAYEVVVDEISSLDPAWATVRFAVRVHESTPQRQLVDACVGYMHRLAFITTQGRSRPRALSLPHTPVAGAEVYRRFFSAPVRFEQPYAGLHADRASLHAQLGPADPMIRQLAIDHISAGLDPARAARHSDLVRNALVRSLGIGRGTKTEIAALLHQHPRALQRRLDREDTSFEQIRTLSALVENQATGAL</sequence>
<evidence type="ECO:0000313" key="3">
    <source>
        <dbReference type="EMBL" id="PKV81939.1"/>
    </source>
</evidence>
<dbReference type="GO" id="GO:0005829">
    <property type="term" value="C:cytosol"/>
    <property type="evidence" value="ECO:0007669"/>
    <property type="project" value="TreeGrafter"/>
</dbReference>
<reference evidence="3 4" key="1">
    <citation type="submission" date="2017-12" db="EMBL/GenBank/DDBJ databases">
        <title>Sequencing the genomes of 1000 Actinobacteria strains.</title>
        <authorList>
            <person name="Klenk H.-P."/>
        </authorList>
    </citation>
    <scope>NUCLEOTIDE SEQUENCE [LARGE SCALE GENOMIC DNA]</scope>
    <source>
        <strain evidence="3 4">DSM 44489</strain>
    </source>
</reference>
<accession>A0A2N3VJZ4</accession>
<evidence type="ECO:0000256" key="1">
    <source>
        <dbReference type="ARBA" id="ARBA00023125"/>
    </source>
</evidence>
<evidence type="ECO:0000259" key="2">
    <source>
        <dbReference type="Pfam" id="PF12625"/>
    </source>
</evidence>